<gene>
    <name evidence="2" type="ORF">SAMN02982985_01815</name>
</gene>
<dbReference type="GO" id="GO:0005829">
    <property type="term" value="C:cytosol"/>
    <property type="evidence" value="ECO:0007669"/>
    <property type="project" value="TreeGrafter"/>
</dbReference>
<feature type="signal peptide" evidence="1">
    <location>
        <begin position="1"/>
        <end position="24"/>
    </location>
</feature>
<dbReference type="OrthoDB" id="9788409at2"/>
<dbReference type="STRING" id="758825.SAMN02982985_01815"/>
<dbReference type="RefSeq" id="WP_093386551.1">
    <property type="nucleotide sequence ID" value="NZ_FOTW01000008.1"/>
</dbReference>
<keyword evidence="3" id="KW-1185">Reference proteome</keyword>
<accession>A0A1I4L472</accession>
<dbReference type="InterPro" id="IPR010292">
    <property type="entry name" value="Uncharacterised_CreA"/>
</dbReference>
<dbReference type="AlphaFoldDB" id="A0A1I4L472"/>
<dbReference type="PIRSF" id="PIRSF003174">
    <property type="entry name" value="CreA"/>
    <property type="match status" value="1"/>
</dbReference>
<dbReference type="Pfam" id="PF05981">
    <property type="entry name" value="CreA"/>
    <property type="match status" value="1"/>
</dbReference>
<sequence length="162" mass="17537">MNATRLCRAIFGLALLGLASHGRAENIGSVDTAFQLLGPDHKVVVEVFDDPRVAGVSCYLSRAKTGGFKGAIGLAEDKAESSVACRQVGALRFNGVLPLQEEVFSERASIFFKHVRVVRMVDVKRNALVYLVYSDRLIDGSPKNSVTAVPVPAEQPIPTKRK</sequence>
<reference evidence="2 3" key="1">
    <citation type="submission" date="2016-10" db="EMBL/GenBank/DDBJ databases">
        <authorList>
            <person name="de Groot N.N."/>
        </authorList>
    </citation>
    <scope>NUCLEOTIDE SEQUENCE [LARGE SCALE GENOMIC DNA]</scope>
    <source>
        <strain evidence="2 3">ATCC 43154</strain>
    </source>
</reference>
<evidence type="ECO:0000256" key="1">
    <source>
        <dbReference type="SAM" id="SignalP"/>
    </source>
</evidence>
<keyword evidence="1" id="KW-0732">Signal</keyword>
<organism evidence="2 3">
    <name type="scientific">Rugamonas rubra</name>
    <dbReference type="NCBI Taxonomy" id="758825"/>
    <lineage>
        <taxon>Bacteria</taxon>
        <taxon>Pseudomonadati</taxon>
        <taxon>Pseudomonadota</taxon>
        <taxon>Betaproteobacteria</taxon>
        <taxon>Burkholderiales</taxon>
        <taxon>Oxalobacteraceae</taxon>
        <taxon>Telluria group</taxon>
        <taxon>Rugamonas</taxon>
    </lineage>
</organism>
<evidence type="ECO:0000313" key="2">
    <source>
        <dbReference type="EMBL" id="SFL85613.1"/>
    </source>
</evidence>
<evidence type="ECO:0000313" key="3">
    <source>
        <dbReference type="Proteomes" id="UP000199470"/>
    </source>
</evidence>
<dbReference type="Proteomes" id="UP000199470">
    <property type="component" value="Unassembled WGS sequence"/>
</dbReference>
<dbReference type="EMBL" id="FOTW01000008">
    <property type="protein sequence ID" value="SFL85613.1"/>
    <property type="molecule type" value="Genomic_DNA"/>
</dbReference>
<dbReference type="PANTHER" id="PTHR37952:SF2">
    <property type="entry name" value="PROTEIN CREA"/>
    <property type="match status" value="1"/>
</dbReference>
<proteinExistence type="predicted"/>
<feature type="chain" id="PRO_5011762239" evidence="1">
    <location>
        <begin position="25"/>
        <end position="162"/>
    </location>
</feature>
<dbReference type="PANTHER" id="PTHR37952">
    <property type="match status" value="1"/>
</dbReference>
<protein>
    <submittedName>
        <fullName evidence="2">CreA protein</fullName>
    </submittedName>
</protein>
<name>A0A1I4L472_9BURK</name>